<evidence type="ECO:0000313" key="4">
    <source>
        <dbReference type="EMBL" id="CAB4912141.1"/>
    </source>
</evidence>
<accession>A0A6J6TAU2</accession>
<keyword evidence="1" id="KW-0812">Transmembrane</keyword>
<name>A0A6J6TAU2_9ZZZZ</name>
<sequence>MTPMLTAVVWHFWLAVPLAASAILWVIATVLGYFMNVTRPKYPKSEQ</sequence>
<evidence type="ECO:0000256" key="1">
    <source>
        <dbReference type="SAM" id="Phobius"/>
    </source>
</evidence>
<gene>
    <name evidence="2" type="ORF">UFOPK2754_01369</name>
    <name evidence="3" type="ORF">UFOPK3139_02268</name>
    <name evidence="4" type="ORF">UFOPK3543_01577</name>
</gene>
<organism evidence="2">
    <name type="scientific">freshwater metagenome</name>
    <dbReference type="NCBI Taxonomy" id="449393"/>
    <lineage>
        <taxon>unclassified sequences</taxon>
        <taxon>metagenomes</taxon>
        <taxon>ecological metagenomes</taxon>
    </lineage>
</organism>
<keyword evidence="1" id="KW-1133">Transmembrane helix</keyword>
<dbReference type="EMBL" id="CAFBMH010000055">
    <property type="protein sequence ID" value="CAB4912141.1"/>
    <property type="molecule type" value="Genomic_DNA"/>
</dbReference>
<feature type="transmembrane region" description="Helical" evidence="1">
    <location>
        <begin position="12"/>
        <end position="34"/>
    </location>
</feature>
<proteinExistence type="predicted"/>
<evidence type="ECO:0000313" key="2">
    <source>
        <dbReference type="EMBL" id="CAB4743857.1"/>
    </source>
</evidence>
<dbReference type="AlphaFoldDB" id="A0A6J6TAU2"/>
<dbReference type="EMBL" id="CAEZYR010000044">
    <property type="protein sequence ID" value="CAB4743857.1"/>
    <property type="molecule type" value="Genomic_DNA"/>
</dbReference>
<protein>
    <submittedName>
        <fullName evidence="2">Unannotated protein</fullName>
    </submittedName>
</protein>
<keyword evidence="1" id="KW-0472">Membrane</keyword>
<dbReference type="EMBL" id="CAFABA010000109">
    <property type="protein sequence ID" value="CAB4834997.1"/>
    <property type="molecule type" value="Genomic_DNA"/>
</dbReference>
<evidence type="ECO:0000313" key="3">
    <source>
        <dbReference type="EMBL" id="CAB4834997.1"/>
    </source>
</evidence>
<reference evidence="2" key="1">
    <citation type="submission" date="2020-05" db="EMBL/GenBank/DDBJ databases">
        <authorList>
            <person name="Chiriac C."/>
            <person name="Salcher M."/>
            <person name="Ghai R."/>
            <person name="Kavagutti S V."/>
        </authorList>
    </citation>
    <scope>NUCLEOTIDE SEQUENCE</scope>
</reference>